<dbReference type="InterPro" id="IPR035906">
    <property type="entry name" value="MetI-like_sf"/>
</dbReference>
<evidence type="ECO:0000313" key="11">
    <source>
        <dbReference type="Proteomes" id="UP001595823"/>
    </source>
</evidence>
<dbReference type="CDD" id="cd06261">
    <property type="entry name" value="TM_PBP2"/>
    <property type="match status" value="1"/>
</dbReference>
<dbReference type="RefSeq" id="WP_380624583.1">
    <property type="nucleotide sequence ID" value="NZ_JBHSDK010000034.1"/>
</dbReference>
<name>A0ABV8U4F1_9ACTN</name>
<evidence type="ECO:0000256" key="3">
    <source>
        <dbReference type="ARBA" id="ARBA00022475"/>
    </source>
</evidence>
<comment type="similarity">
    <text evidence="8">Belongs to the binding-protein-dependent transport system permease family.</text>
</comment>
<evidence type="ECO:0000256" key="1">
    <source>
        <dbReference type="ARBA" id="ARBA00004651"/>
    </source>
</evidence>
<feature type="transmembrane region" description="Helical" evidence="8">
    <location>
        <begin position="210"/>
        <end position="228"/>
    </location>
</feature>
<organism evidence="10 11">
    <name type="scientific">Salininema proteolyticum</name>
    <dbReference type="NCBI Taxonomy" id="1607685"/>
    <lineage>
        <taxon>Bacteria</taxon>
        <taxon>Bacillati</taxon>
        <taxon>Actinomycetota</taxon>
        <taxon>Actinomycetes</taxon>
        <taxon>Glycomycetales</taxon>
        <taxon>Glycomycetaceae</taxon>
        <taxon>Salininema</taxon>
    </lineage>
</organism>
<dbReference type="Proteomes" id="UP001595823">
    <property type="component" value="Unassembled WGS sequence"/>
</dbReference>
<keyword evidence="7 8" id="KW-0472">Membrane</keyword>
<dbReference type="Gene3D" id="1.10.3720.10">
    <property type="entry name" value="MetI-like"/>
    <property type="match status" value="1"/>
</dbReference>
<keyword evidence="5" id="KW-0029">Amino-acid transport</keyword>
<dbReference type="InterPro" id="IPR043429">
    <property type="entry name" value="ArtM/GltK/GlnP/TcyL/YhdX-like"/>
</dbReference>
<evidence type="ECO:0000313" key="10">
    <source>
        <dbReference type="EMBL" id="MFC4337517.1"/>
    </source>
</evidence>
<dbReference type="PANTHER" id="PTHR30614">
    <property type="entry name" value="MEMBRANE COMPONENT OF AMINO ACID ABC TRANSPORTER"/>
    <property type="match status" value="1"/>
</dbReference>
<dbReference type="PANTHER" id="PTHR30614:SF0">
    <property type="entry name" value="L-CYSTINE TRANSPORT SYSTEM PERMEASE PROTEIN TCYL"/>
    <property type="match status" value="1"/>
</dbReference>
<feature type="domain" description="ABC transmembrane type-1" evidence="9">
    <location>
        <begin position="64"/>
        <end position="259"/>
    </location>
</feature>
<dbReference type="SUPFAM" id="SSF161098">
    <property type="entry name" value="MetI-like"/>
    <property type="match status" value="1"/>
</dbReference>
<evidence type="ECO:0000256" key="7">
    <source>
        <dbReference type="ARBA" id="ARBA00023136"/>
    </source>
</evidence>
<feature type="transmembrane region" description="Helical" evidence="8">
    <location>
        <begin position="21"/>
        <end position="43"/>
    </location>
</feature>
<keyword evidence="11" id="KW-1185">Reference proteome</keyword>
<keyword evidence="3" id="KW-1003">Cell membrane</keyword>
<sequence>MAVATPASSMSPRTRRKLVRAIQYGVFLAVLAAVALAADWGQIADSFFRLDIAGDMFPRVWEAFGNTIAYTVLAFAFGVVVGVPMALMRISEVAPYRWFATAYIELFRGLPALLVLFIVAFGLPQAFSGMVLPGGVYGQVALGLGLTSSAYIAETVRAGIQAVPKGQIEAARSLGMSHMRTMVSIVLPQAVRIVIPPLTNELVMLTKDSSLVFVVGVTASSMELATFARSELNATANATPLLVGGLLYLLITVPLSMLARRLENKGESR</sequence>
<feature type="transmembrane region" description="Helical" evidence="8">
    <location>
        <begin position="135"/>
        <end position="153"/>
    </location>
</feature>
<evidence type="ECO:0000256" key="8">
    <source>
        <dbReference type="RuleBase" id="RU363032"/>
    </source>
</evidence>
<feature type="transmembrane region" description="Helical" evidence="8">
    <location>
        <begin position="99"/>
        <end position="123"/>
    </location>
</feature>
<evidence type="ECO:0000256" key="5">
    <source>
        <dbReference type="ARBA" id="ARBA00022970"/>
    </source>
</evidence>
<comment type="subcellular location">
    <subcellularLocation>
        <location evidence="1 8">Cell membrane</location>
        <topology evidence="1 8">Multi-pass membrane protein</topology>
    </subcellularLocation>
</comment>
<proteinExistence type="inferred from homology"/>
<evidence type="ECO:0000256" key="4">
    <source>
        <dbReference type="ARBA" id="ARBA00022692"/>
    </source>
</evidence>
<dbReference type="InterPro" id="IPR000515">
    <property type="entry name" value="MetI-like"/>
</dbReference>
<dbReference type="Pfam" id="PF00528">
    <property type="entry name" value="BPD_transp_1"/>
    <property type="match status" value="1"/>
</dbReference>
<keyword evidence="6 8" id="KW-1133">Transmembrane helix</keyword>
<evidence type="ECO:0000259" key="9">
    <source>
        <dbReference type="PROSITE" id="PS50928"/>
    </source>
</evidence>
<accession>A0ABV8U4F1</accession>
<feature type="transmembrane region" description="Helical" evidence="8">
    <location>
        <begin position="63"/>
        <end position="87"/>
    </location>
</feature>
<keyword evidence="2 8" id="KW-0813">Transport</keyword>
<gene>
    <name evidence="10" type="ORF">ACFPET_20175</name>
</gene>
<evidence type="ECO:0000256" key="2">
    <source>
        <dbReference type="ARBA" id="ARBA00022448"/>
    </source>
</evidence>
<evidence type="ECO:0000256" key="6">
    <source>
        <dbReference type="ARBA" id="ARBA00022989"/>
    </source>
</evidence>
<dbReference type="InterPro" id="IPR010065">
    <property type="entry name" value="AA_ABC_transptr_permease_3TM"/>
</dbReference>
<dbReference type="EMBL" id="JBHSDK010000034">
    <property type="protein sequence ID" value="MFC4337517.1"/>
    <property type="molecule type" value="Genomic_DNA"/>
</dbReference>
<comment type="caution">
    <text evidence="10">The sequence shown here is derived from an EMBL/GenBank/DDBJ whole genome shotgun (WGS) entry which is preliminary data.</text>
</comment>
<protein>
    <submittedName>
        <fullName evidence="10">Amino acid ABC transporter permease</fullName>
    </submittedName>
</protein>
<dbReference type="NCBIfam" id="TIGR01726">
    <property type="entry name" value="HEQRo_perm_3TM"/>
    <property type="match status" value="1"/>
</dbReference>
<keyword evidence="4 8" id="KW-0812">Transmembrane</keyword>
<feature type="transmembrane region" description="Helical" evidence="8">
    <location>
        <begin position="240"/>
        <end position="259"/>
    </location>
</feature>
<dbReference type="PROSITE" id="PS50928">
    <property type="entry name" value="ABC_TM1"/>
    <property type="match status" value="1"/>
</dbReference>
<reference evidence="11" key="1">
    <citation type="journal article" date="2019" name="Int. J. Syst. Evol. Microbiol.">
        <title>The Global Catalogue of Microorganisms (GCM) 10K type strain sequencing project: providing services to taxonomists for standard genome sequencing and annotation.</title>
        <authorList>
            <consortium name="The Broad Institute Genomics Platform"/>
            <consortium name="The Broad Institute Genome Sequencing Center for Infectious Disease"/>
            <person name="Wu L."/>
            <person name="Ma J."/>
        </authorList>
    </citation>
    <scope>NUCLEOTIDE SEQUENCE [LARGE SCALE GENOMIC DNA]</scope>
    <source>
        <strain evidence="11">IBRC-M 10908</strain>
    </source>
</reference>